<keyword evidence="8 18" id="KW-0732">Signal</keyword>
<sequence length="891" mass="100467">MGLCSKILLFVVLNFLFIHDGNPRSVSSCGTKLLNIQYPFKLQNQTLPNNCTYFNLTCSTTESTAILNLPYLGDFYVQNINYVRRYIQLYDPGNCLMRRLMNFNLSSSSHFKVKNYENYTFYVCPLDSQVLDNFRVDRISCLSNSTNTMIATRELSREYMEGYGCRDVGSWLIPVSRPEQFDQGDEIYDGVFLFLTWDFTICKDCEESENLISEKEETENQESPGKEFLRHSKELLGLDNLYIMNPTWGPRYVDCDDYTGIWKCKSRTKPIAKIVAIALSMPALIMVSLSCCSIFCLHLMRMIQDKHEADVILAQATTVTPQTATLPPQSTTTTSNPGLDESKIMACTEMVVVSEIDESILSGNNNTCPICLEEYCGKKRIRVISKCGHCFHAVCIHLCLCPTSSCGTFSMDYPFKLQTSQPQNNCSYINLSCNATQDNHETTILNLPYGGDFYVRDIRYYNPYIQLYDPGNCLMGRLIKNLNLTSSPFKALSYENYTFYTCPANASLINNEVSPIDCLSNSTNTTVASALVTWDFLLQYGCQVIGSRLLPVLGPDYPFKLQTSQPPTNCSYINLSCNATEDNHETTIVNLPYGGDFYVRYIEYYNTYIKLYDPGACLMGRLMNLNLSSSPFKAIFYENYTFYTCPVTADVIYNYVSRIDCLSNATNSSVVSTSMLPPDFMLESGCEVIGSWLLPVLVPGQFEFNGSDGDLYLTWNFTRCRVCQDEIDLPPDTDGPDNPWAKFAGSSFFIPTFGVMAMLLVACLMRITTTIMGRITTTIMGRYVTDPTFPTSETLPESDTAATAPPQSSIGGLDDSKINSLTQLVVLSENRRNLEPDSNTCSICLESYEPQDLLRSIAKCEHCFHADCIELWLKKNRTCPVCRMILSEIEL</sequence>
<evidence type="ECO:0000256" key="6">
    <source>
        <dbReference type="ARBA" id="ARBA00022692"/>
    </source>
</evidence>
<keyword evidence="10" id="KW-0833">Ubl conjugation pathway</keyword>
<dbReference type="Proteomes" id="UP000826271">
    <property type="component" value="Unassembled WGS sequence"/>
</dbReference>
<dbReference type="PANTHER" id="PTHR46279">
    <property type="entry name" value="RING/U-BOX SUPERFAMILY PROTEIN"/>
    <property type="match status" value="1"/>
</dbReference>
<comment type="similarity">
    <text evidence="14">Belongs to the RING-type zinc finger family. ATL subfamily.</text>
</comment>
<dbReference type="Pfam" id="PF13947">
    <property type="entry name" value="GUB_WAK_bind"/>
    <property type="match status" value="2"/>
</dbReference>
<protein>
    <recommendedName>
        <fullName evidence="4">RING-type E3 ubiquitin transferase</fullName>
        <ecNumber evidence="4">2.3.2.27</ecNumber>
    </recommendedName>
</protein>
<feature type="domain" description="RING-type" evidence="19">
    <location>
        <begin position="841"/>
        <end position="883"/>
    </location>
</feature>
<dbReference type="Gene3D" id="3.30.40.10">
    <property type="entry name" value="Zinc/RING finger domain, C3HC4 (zinc finger)"/>
    <property type="match status" value="2"/>
</dbReference>
<keyword evidence="21" id="KW-1185">Reference proteome</keyword>
<keyword evidence="12 17" id="KW-1133">Transmembrane helix</keyword>
<feature type="chain" id="PRO_5043989356" description="RING-type E3 ubiquitin transferase" evidence="18">
    <location>
        <begin position="24"/>
        <end position="891"/>
    </location>
</feature>
<dbReference type="InterPro" id="IPR001841">
    <property type="entry name" value="Znf_RING"/>
</dbReference>
<dbReference type="AlphaFoldDB" id="A0AAV6W1K2"/>
<dbReference type="GO" id="GO:0030247">
    <property type="term" value="F:polysaccharide binding"/>
    <property type="evidence" value="ECO:0007669"/>
    <property type="project" value="InterPro"/>
</dbReference>
<dbReference type="InterPro" id="IPR025287">
    <property type="entry name" value="WAK_GUB"/>
</dbReference>
<evidence type="ECO:0000256" key="18">
    <source>
        <dbReference type="SAM" id="SignalP"/>
    </source>
</evidence>
<gene>
    <name evidence="20" type="ORF">BUALT_Bualt19G0003500</name>
</gene>
<evidence type="ECO:0000313" key="21">
    <source>
        <dbReference type="Proteomes" id="UP000826271"/>
    </source>
</evidence>
<dbReference type="InterPro" id="IPR013083">
    <property type="entry name" value="Znf_RING/FYVE/PHD"/>
</dbReference>
<keyword evidence="11" id="KW-0862">Zinc</keyword>
<evidence type="ECO:0000256" key="15">
    <source>
        <dbReference type="PROSITE-ProRule" id="PRU00175"/>
    </source>
</evidence>
<evidence type="ECO:0000256" key="10">
    <source>
        <dbReference type="ARBA" id="ARBA00022786"/>
    </source>
</evidence>
<dbReference type="SUPFAM" id="SSF57850">
    <property type="entry name" value="RING/U-box"/>
    <property type="match status" value="2"/>
</dbReference>
<evidence type="ECO:0000256" key="12">
    <source>
        <dbReference type="ARBA" id="ARBA00022989"/>
    </source>
</evidence>
<dbReference type="EMBL" id="WHWC01000019">
    <property type="protein sequence ID" value="KAG8363258.1"/>
    <property type="molecule type" value="Genomic_DNA"/>
</dbReference>
<dbReference type="InterPro" id="IPR046948">
    <property type="entry name" value="ATL20-22-like"/>
</dbReference>
<dbReference type="SMART" id="SM00184">
    <property type="entry name" value="RING"/>
    <property type="match status" value="2"/>
</dbReference>
<feature type="compositionally biased region" description="Polar residues" evidence="16">
    <location>
        <begin position="790"/>
        <end position="810"/>
    </location>
</feature>
<keyword evidence="13 17" id="KW-0472">Membrane</keyword>
<dbReference type="Pfam" id="PF13639">
    <property type="entry name" value="zf-RING_2"/>
    <property type="match status" value="1"/>
</dbReference>
<evidence type="ECO:0000256" key="7">
    <source>
        <dbReference type="ARBA" id="ARBA00022723"/>
    </source>
</evidence>
<comment type="catalytic activity">
    <reaction evidence="1">
        <text>S-ubiquitinyl-[E2 ubiquitin-conjugating enzyme]-L-cysteine + [acceptor protein]-L-lysine = [E2 ubiquitin-conjugating enzyme]-L-cysteine + N(6)-ubiquitinyl-[acceptor protein]-L-lysine.</text>
        <dbReference type="EC" id="2.3.2.27"/>
    </reaction>
</comment>
<dbReference type="PROSITE" id="PS50089">
    <property type="entry name" value="ZF_RING_2"/>
    <property type="match status" value="1"/>
</dbReference>
<keyword evidence="9 15" id="KW-0863">Zinc-finger</keyword>
<evidence type="ECO:0000256" key="5">
    <source>
        <dbReference type="ARBA" id="ARBA00022679"/>
    </source>
</evidence>
<evidence type="ECO:0000256" key="8">
    <source>
        <dbReference type="ARBA" id="ARBA00022729"/>
    </source>
</evidence>
<proteinExistence type="inferred from homology"/>
<dbReference type="GO" id="GO:0008270">
    <property type="term" value="F:zinc ion binding"/>
    <property type="evidence" value="ECO:0007669"/>
    <property type="project" value="UniProtKB-KW"/>
</dbReference>
<accession>A0AAV6W1K2</accession>
<keyword evidence="6 17" id="KW-0812">Transmembrane</keyword>
<evidence type="ECO:0000256" key="13">
    <source>
        <dbReference type="ARBA" id="ARBA00023136"/>
    </source>
</evidence>
<feature type="region of interest" description="Disordered" evidence="16">
    <location>
        <begin position="790"/>
        <end position="815"/>
    </location>
</feature>
<evidence type="ECO:0000256" key="9">
    <source>
        <dbReference type="ARBA" id="ARBA00022771"/>
    </source>
</evidence>
<evidence type="ECO:0000256" key="4">
    <source>
        <dbReference type="ARBA" id="ARBA00012483"/>
    </source>
</evidence>
<keyword evidence="7" id="KW-0479">Metal-binding</keyword>
<reference evidence="20" key="1">
    <citation type="submission" date="2019-10" db="EMBL/GenBank/DDBJ databases">
        <authorList>
            <person name="Zhang R."/>
            <person name="Pan Y."/>
            <person name="Wang J."/>
            <person name="Ma R."/>
            <person name="Yu S."/>
        </authorList>
    </citation>
    <scope>NUCLEOTIDE SEQUENCE</scope>
    <source>
        <strain evidence="20">LA-IB0</strain>
        <tissue evidence="20">Leaf</tissue>
    </source>
</reference>
<comment type="subcellular location">
    <subcellularLocation>
        <location evidence="2">Membrane</location>
        <topology evidence="2">Single-pass membrane protein</topology>
    </subcellularLocation>
</comment>
<feature type="signal peptide" evidence="18">
    <location>
        <begin position="1"/>
        <end position="23"/>
    </location>
</feature>
<comment type="pathway">
    <text evidence="3">Protein modification; protein ubiquitination.</text>
</comment>
<evidence type="ECO:0000256" key="3">
    <source>
        <dbReference type="ARBA" id="ARBA00004906"/>
    </source>
</evidence>
<evidence type="ECO:0000259" key="19">
    <source>
        <dbReference type="PROSITE" id="PS50089"/>
    </source>
</evidence>
<comment type="caution">
    <text evidence="20">The sequence shown here is derived from an EMBL/GenBank/DDBJ whole genome shotgun (WGS) entry which is preliminary data.</text>
</comment>
<evidence type="ECO:0000256" key="11">
    <source>
        <dbReference type="ARBA" id="ARBA00022833"/>
    </source>
</evidence>
<evidence type="ECO:0000313" key="20">
    <source>
        <dbReference type="EMBL" id="KAG8363258.1"/>
    </source>
</evidence>
<dbReference type="EC" id="2.3.2.27" evidence="4"/>
<keyword evidence="5" id="KW-0808">Transferase</keyword>
<organism evidence="20 21">
    <name type="scientific">Buddleja alternifolia</name>
    <dbReference type="NCBI Taxonomy" id="168488"/>
    <lineage>
        <taxon>Eukaryota</taxon>
        <taxon>Viridiplantae</taxon>
        <taxon>Streptophyta</taxon>
        <taxon>Embryophyta</taxon>
        <taxon>Tracheophyta</taxon>
        <taxon>Spermatophyta</taxon>
        <taxon>Magnoliopsida</taxon>
        <taxon>eudicotyledons</taxon>
        <taxon>Gunneridae</taxon>
        <taxon>Pentapetalae</taxon>
        <taxon>asterids</taxon>
        <taxon>lamiids</taxon>
        <taxon>Lamiales</taxon>
        <taxon>Scrophulariaceae</taxon>
        <taxon>Buddlejeae</taxon>
        <taxon>Buddleja</taxon>
    </lineage>
</organism>
<evidence type="ECO:0000256" key="16">
    <source>
        <dbReference type="SAM" id="MobiDB-lite"/>
    </source>
</evidence>
<dbReference type="GO" id="GO:0016020">
    <property type="term" value="C:membrane"/>
    <property type="evidence" value="ECO:0007669"/>
    <property type="project" value="UniProtKB-SubCell"/>
</dbReference>
<evidence type="ECO:0000256" key="17">
    <source>
        <dbReference type="SAM" id="Phobius"/>
    </source>
</evidence>
<evidence type="ECO:0000256" key="1">
    <source>
        <dbReference type="ARBA" id="ARBA00000900"/>
    </source>
</evidence>
<evidence type="ECO:0000256" key="14">
    <source>
        <dbReference type="ARBA" id="ARBA00024209"/>
    </source>
</evidence>
<dbReference type="PANTHER" id="PTHR46279:SF2">
    <property type="entry name" value="RING-H2 FINGER PROTEIN ATL21A-RELATED"/>
    <property type="match status" value="1"/>
</dbReference>
<dbReference type="GO" id="GO:0061630">
    <property type="term" value="F:ubiquitin protein ligase activity"/>
    <property type="evidence" value="ECO:0007669"/>
    <property type="project" value="UniProtKB-EC"/>
</dbReference>
<evidence type="ECO:0000256" key="2">
    <source>
        <dbReference type="ARBA" id="ARBA00004167"/>
    </source>
</evidence>
<name>A0AAV6W1K2_9LAMI</name>
<feature type="transmembrane region" description="Helical" evidence="17">
    <location>
        <begin position="748"/>
        <end position="767"/>
    </location>
</feature>